<dbReference type="Gene3D" id="3.40.50.10260">
    <property type="entry name" value="YjeF N-terminal domain"/>
    <property type="match status" value="1"/>
</dbReference>
<evidence type="ECO:0000256" key="13">
    <source>
        <dbReference type="ARBA" id="ARBA00023268"/>
    </source>
</evidence>
<evidence type="ECO:0000256" key="9">
    <source>
        <dbReference type="ARBA" id="ARBA00022958"/>
    </source>
</evidence>
<evidence type="ECO:0000256" key="19">
    <source>
        <dbReference type="PIRNR" id="PIRNR017184"/>
    </source>
</evidence>
<feature type="binding site" evidence="18">
    <location>
        <begin position="127"/>
        <end position="133"/>
    </location>
    <ligand>
        <name>(6S)-NADPHX</name>
        <dbReference type="ChEBI" id="CHEBI:64076"/>
    </ligand>
</feature>
<gene>
    <name evidence="18" type="primary">nnrE</name>
    <name evidence="17" type="synonym">nnrD</name>
    <name evidence="22" type="ORF">Q763_13025</name>
</gene>
<feature type="domain" description="YjeF C-terminal" evidence="20">
    <location>
        <begin position="221"/>
        <end position="492"/>
    </location>
</feature>
<keyword evidence="6 17" id="KW-0547">Nucleotide-binding</keyword>
<feature type="binding site" evidence="18">
    <location>
        <begin position="58"/>
        <end position="62"/>
    </location>
    <ligand>
        <name>(6S)-NADPHX</name>
        <dbReference type="ChEBI" id="CHEBI:64076"/>
    </ligand>
</feature>
<feature type="binding site" evidence="17">
    <location>
        <position position="318"/>
    </location>
    <ligand>
        <name>(6S)-NADPHX</name>
        <dbReference type="ChEBI" id="CHEBI:64076"/>
    </ligand>
</feature>
<comment type="catalytic activity">
    <reaction evidence="2 18 19">
        <text>(6R)-NADPHX = (6S)-NADPHX</text>
        <dbReference type="Rhea" id="RHEA:32227"/>
        <dbReference type="ChEBI" id="CHEBI:64076"/>
        <dbReference type="ChEBI" id="CHEBI:64077"/>
        <dbReference type="EC" id="5.1.99.6"/>
    </reaction>
</comment>
<dbReference type="GO" id="GO:0005524">
    <property type="term" value="F:ATP binding"/>
    <property type="evidence" value="ECO:0007669"/>
    <property type="project" value="UniProtKB-UniRule"/>
</dbReference>
<comment type="function">
    <text evidence="14 19">Bifunctional enzyme that catalyzes the epimerization of the S- and R-forms of NAD(P)HX and the dehydration of the S-form of NAD(P)HX at the expense of ADP, which is converted to AMP. This allows the repair of both epimers of NAD(P)HX, a damaged form of NAD(P)H that is a result of enzymatic or heat-dependent hydration.</text>
</comment>
<dbReference type="GO" id="GO:0052856">
    <property type="term" value="F:NAD(P)HX epimerase activity"/>
    <property type="evidence" value="ECO:0007669"/>
    <property type="project" value="UniProtKB-UniRule"/>
</dbReference>
<comment type="similarity">
    <text evidence="4 19">In the C-terminal section; belongs to the NnrD/CARKD family.</text>
</comment>
<evidence type="ECO:0000256" key="15">
    <source>
        <dbReference type="ARBA" id="ARBA00048238"/>
    </source>
</evidence>
<keyword evidence="7 17" id="KW-0067">ATP-binding</keyword>
<evidence type="ECO:0000256" key="6">
    <source>
        <dbReference type="ARBA" id="ARBA00022741"/>
    </source>
</evidence>
<dbReference type="InterPro" id="IPR030677">
    <property type="entry name" value="Nnr"/>
</dbReference>
<evidence type="ECO:0000256" key="2">
    <source>
        <dbReference type="ARBA" id="ARBA00000909"/>
    </source>
</evidence>
<dbReference type="eggNOG" id="COG0062">
    <property type="taxonomic scope" value="Bacteria"/>
</dbReference>
<dbReference type="STRING" id="1406840.Q763_13025"/>
<feature type="binding site" evidence="18">
    <location>
        <position position="123"/>
    </location>
    <ligand>
        <name>K(+)</name>
        <dbReference type="ChEBI" id="CHEBI:29103"/>
    </ligand>
</feature>
<dbReference type="HAMAP" id="MF_01965">
    <property type="entry name" value="NADHX_dehydratase"/>
    <property type="match status" value="1"/>
</dbReference>
<keyword evidence="9 18" id="KW-0630">Potassium</keyword>
<feature type="binding site" evidence="17">
    <location>
        <position position="432"/>
    </location>
    <ligand>
        <name>AMP</name>
        <dbReference type="ChEBI" id="CHEBI:456215"/>
    </ligand>
</feature>
<dbReference type="PROSITE" id="PS01050">
    <property type="entry name" value="YJEF_C_2"/>
    <property type="match status" value="1"/>
</dbReference>
<dbReference type="GO" id="GO:0110051">
    <property type="term" value="P:metabolite repair"/>
    <property type="evidence" value="ECO:0007669"/>
    <property type="project" value="TreeGrafter"/>
</dbReference>
<comment type="subunit">
    <text evidence="17">Homotetramer.</text>
</comment>
<sequence>MKIFDVAANREADKVTVERQGITYYELMERAGTEVFQWLKRNFPDKETLFHVICGQGNNGGDGLVVARLLYESKYRVVLDILEDAGKPTPDFTANLKRINKDGIKYNNKEIYQYTDGKLVVIDAIFGIGLSRDPEGSVKEMIEKINHSNAYVVSIDVPSGVFMDRKTNFAVHSDAVLTFQQPKLSFYLSDNYQYLKKVEILDIGLDRDFINSVETSYYLTDSFEAHKRYIPVDPFTHKGKQGHALIIGGSYGKIGAVCLAAKSALKSGCGLITTYLPKCGYVVIQTAFPEAMAITDGDEHITHINFDFEPKAIGIGPGMGQHPETQKAFHDFLIRYKHPLVIDADGLNILSYNKEWLELLPVNTILTPHPKELERLMGTWNDDFDKIEKMKAFCKKYHVILVAKDARTMVVYDNEVHINASGNAALATGGSGDTLTGIITGLLAQGYTAADAAVFGVYLHGLTADIALPQTGMQAFTASMIPDYIGKAYHEIEANHP</sequence>
<dbReference type="eggNOG" id="COG0063">
    <property type="taxonomic scope" value="Bacteria"/>
</dbReference>
<accession>A0A0A2LHT4</accession>
<dbReference type="InterPro" id="IPR029056">
    <property type="entry name" value="Ribokinase-like"/>
</dbReference>
<evidence type="ECO:0000313" key="22">
    <source>
        <dbReference type="EMBL" id="KGO79762.1"/>
    </source>
</evidence>
<evidence type="ECO:0000256" key="1">
    <source>
        <dbReference type="ARBA" id="ARBA00000013"/>
    </source>
</evidence>
<evidence type="ECO:0000256" key="4">
    <source>
        <dbReference type="ARBA" id="ARBA00009524"/>
    </source>
</evidence>
<dbReference type="HAMAP" id="MF_01966">
    <property type="entry name" value="NADHX_epimerase"/>
    <property type="match status" value="1"/>
</dbReference>
<comment type="caution">
    <text evidence="22">The sequence shown here is derived from an EMBL/GenBank/DDBJ whole genome shotgun (WGS) entry which is preliminary data.</text>
</comment>
<evidence type="ECO:0000256" key="14">
    <source>
        <dbReference type="ARBA" id="ARBA00025153"/>
    </source>
</evidence>
<dbReference type="RefSeq" id="WP_035134888.1">
    <property type="nucleotide sequence ID" value="NZ_JRLV01000015.1"/>
</dbReference>
<dbReference type="InterPro" id="IPR036652">
    <property type="entry name" value="YjeF_N_dom_sf"/>
</dbReference>
<reference evidence="22 23" key="1">
    <citation type="submission" date="2013-09" db="EMBL/GenBank/DDBJ databases">
        <authorList>
            <person name="Zeng Z."/>
            <person name="Chen C."/>
        </authorList>
    </citation>
    <scope>NUCLEOTIDE SEQUENCE [LARGE SCALE GENOMIC DNA]</scope>
    <source>
        <strain evidence="22 23">F44-8</strain>
    </source>
</reference>
<dbReference type="Pfam" id="PF03853">
    <property type="entry name" value="YjeF_N"/>
    <property type="match status" value="1"/>
</dbReference>
<comment type="similarity">
    <text evidence="3 19">In the N-terminal section; belongs to the NnrE/AIBP family.</text>
</comment>
<dbReference type="InterPro" id="IPR004443">
    <property type="entry name" value="YjeF_N_dom"/>
</dbReference>
<dbReference type="SUPFAM" id="SSF64153">
    <property type="entry name" value="YjeF N-terminal domain-like"/>
    <property type="match status" value="1"/>
</dbReference>
<evidence type="ECO:0000256" key="7">
    <source>
        <dbReference type="ARBA" id="ARBA00022840"/>
    </source>
</evidence>
<evidence type="ECO:0000256" key="5">
    <source>
        <dbReference type="ARBA" id="ARBA00022723"/>
    </source>
</evidence>
<comment type="cofactor">
    <cofactor evidence="17">
        <name>Mg(2+)</name>
        <dbReference type="ChEBI" id="CHEBI:18420"/>
    </cofactor>
</comment>
<feature type="binding site" evidence="18">
    <location>
        <position position="59"/>
    </location>
    <ligand>
        <name>K(+)</name>
        <dbReference type="ChEBI" id="CHEBI:29103"/>
    </ligand>
</feature>
<comment type="caution">
    <text evidence="18">Lacks conserved residue(s) required for the propagation of feature annotation.</text>
</comment>
<keyword evidence="23" id="KW-1185">Reference proteome</keyword>
<keyword evidence="13" id="KW-0511">Multifunctional enzyme</keyword>
<comment type="catalytic activity">
    <reaction evidence="1 18 19">
        <text>(6R)-NADHX = (6S)-NADHX</text>
        <dbReference type="Rhea" id="RHEA:32215"/>
        <dbReference type="ChEBI" id="CHEBI:64074"/>
        <dbReference type="ChEBI" id="CHEBI:64075"/>
        <dbReference type="EC" id="5.1.99.6"/>
    </reaction>
</comment>
<dbReference type="GO" id="GO:0046496">
    <property type="term" value="P:nicotinamide nucleotide metabolic process"/>
    <property type="evidence" value="ECO:0007669"/>
    <property type="project" value="UniProtKB-UniRule"/>
</dbReference>
<comment type="catalytic activity">
    <reaction evidence="16 17 19">
        <text>(6S)-NADPHX + ADP = AMP + phosphate + NADPH + H(+)</text>
        <dbReference type="Rhea" id="RHEA:32235"/>
        <dbReference type="ChEBI" id="CHEBI:15378"/>
        <dbReference type="ChEBI" id="CHEBI:43474"/>
        <dbReference type="ChEBI" id="CHEBI:57783"/>
        <dbReference type="ChEBI" id="CHEBI:64076"/>
        <dbReference type="ChEBI" id="CHEBI:456215"/>
        <dbReference type="ChEBI" id="CHEBI:456216"/>
        <dbReference type="EC" id="4.2.1.136"/>
    </reaction>
</comment>
<evidence type="ECO:0000256" key="16">
    <source>
        <dbReference type="ARBA" id="ARBA00049209"/>
    </source>
</evidence>
<comment type="function">
    <text evidence="18">Catalyzes the epimerization of the S- and R-forms of NAD(P)HX, a damaged form of NAD(P)H that is a result of enzymatic or heat-dependent hydration. This is a prerequisite for the S-specific NAD(P)H-hydrate dehydratase to allow the repair of both epimers of NAD(P)HX.</text>
</comment>
<dbReference type="NCBIfam" id="TIGR00196">
    <property type="entry name" value="yjeF_cterm"/>
    <property type="match status" value="1"/>
</dbReference>
<evidence type="ECO:0000256" key="18">
    <source>
        <dbReference type="HAMAP-Rule" id="MF_01966"/>
    </source>
</evidence>
<dbReference type="GO" id="GO:0052855">
    <property type="term" value="F:ADP-dependent NAD(P)H-hydrate dehydratase activity"/>
    <property type="evidence" value="ECO:0007669"/>
    <property type="project" value="UniProtKB-UniRule"/>
</dbReference>
<evidence type="ECO:0000256" key="3">
    <source>
        <dbReference type="ARBA" id="ARBA00006001"/>
    </source>
</evidence>
<dbReference type="CDD" id="cd01171">
    <property type="entry name" value="YXKO-related"/>
    <property type="match status" value="1"/>
</dbReference>
<dbReference type="PROSITE" id="PS51383">
    <property type="entry name" value="YJEF_C_3"/>
    <property type="match status" value="1"/>
</dbReference>
<dbReference type="PROSITE" id="PS51385">
    <property type="entry name" value="YJEF_N"/>
    <property type="match status" value="1"/>
</dbReference>
<protein>
    <recommendedName>
        <fullName evidence="19">Bifunctional NAD(P)H-hydrate repair enzyme</fullName>
    </recommendedName>
    <alternativeName>
        <fullName evidence="19">Nicotinamide nucleotide repair protein</fullName>
    </alternativeName>
    <domain>
        <recommendedName>
            <fullName evidence="19">ADP-dependent (S)-NAD(P)H-hydrate dehydratase</fullName>
            <ecNumber evidence="19">4.2.1.136</ecNumber>
        </recommendedName>
        <alternativeName>
            <fullName evidence="19">ADP-dependent NAD(P)HX dehydratase</fullName>
        </alternativeName>
    </domain>
    <domain>
        <recommendedName>
            <fullName evidence="19">NAD(P)H-hydrate epimerase</fullName>
            <ecNumber evidence="19">5.1.99.6</ecNumber>
        </recommendedName>
    </domain>
</protein>
<evidence type="ECO:0000256" key="12">
    <source>
        <dbReference type="ARBA" id="ARBA00023239"/>
    </source>
</evidence>
<dbReference type="AlphaFoldDB" id="A0A0A2LHT4"/>
<dbReference type="PANTHER" id="PTHR12592:SF0">
    <property type="entry name" value="ATP-DEPENDENT (S)-NAD(P)H-HYDRATE DEHYDRATASE"/>
    <property type="match status" value="1"/>
</dbReference>
<evidence type="ECO:0000256" key="11">
    <source>
        <dbReference type="ARBA" id="ARBA00023235"/>
    </source>
</evidence>
<dbReference type="NCBIfam" id="TIGR00197">
    <property type="entry name" value="yjeF_nterm"/>
    <property type="match status" value="1"/>
</dbReference>
<feature type="binding site" evidence="17">
    <location>
        <position position="256"/>
    </location>
    <ligand>
        <name>(6S)-NADPHX</name>
        <dbReference type="ChEBI" id="CHEBI:64076"/>
    </ligand>
</feature>
<evidence type="ECO:0000259" key="20">
    <source>
        <dbReference type="PROSITE" id="PS51383"/>
    </source>
</evidence>
<comment type="catalytic activity">
    <reaction evidence="15 17 19">
        <text>(6S)-NADHX + ADP = AMP + phosphate + NADH + H(+)</text>
        <dbReference type="Rhea" id="RHEA:32223"/>
        <dbReference type="ChEBI" id="CHEBI:15378"/>
        <dbReference type="ChEBI" id="CHEBI:43474"/>
        <dbReference type="ChEBI" id="CHEBI:57945"/>
        <dbReference type="ChEBI" id="CHEBI:64074"/>
        <dbReference type="ChEBI" id="CHEBI:456215"/>
        <dbReference type="ChEBI" id="CHEBI:456216"/>
        <dbReference type="EC" id="4.2.1.136"/>
    </reaction>
</comment>
<name>A0A0A2LHT4_9FLAO</name>
<keyword evidence="8 17" id="KW-0521">NADP</keyword>
<comment type="function">
    <text evidence="17">Catalyzes the dehydration of the S-form of NAD(P)HX at the expense of ADP, which is converted to AMP. Together with NAD(P)HX epimerase, which catalyzes the epimerization of the S- and R-forms, the enzyme allows the repair of both epimers of NAD(P)HX, a damaged form of NAD(P)H that is a result of enzymatic or heat-dependent hydration.</text>
</comment>
<dbReference type="PIRSF" id="PIRSF017184">
    <property type="entry name" value="Nnr"/>
    <property type="match status" value="1"/>
</dbReference>
<keyword evidence="12 17" id="KW-0456">Lyase</keyword>
<organism evidence="22 23">
    <name type="scientific">Flavobacterium beibuense F44-8</name>
    <dbReference type="NCBI Taxonomy" id="1406840"/>
    <lineage>
        <taxon>Bacteria</taxon>
        <taxon>Pseudomonadati</taxon>
        <taxon>Bacteroidota</taxon>
        <taxon>Flavobacteriia</taxon>
        <taxon>Flavobacteriales</taxon>
        <taxon>Flavobacteriaceae</taxon>
        <taxon>Flavobacterium</taxon>
    </lineage>
</organism>
<feature type="binding site" evidence="18">
    <location>
        <position position="156"/>
    </location>
    <ligand>
        <name>(6S)-NADPHX</name>
        <dbReference type="ChEBI" id="CHEBI:64076"/>
    </ligand>
</feature>
<comment type="similarity">
    <text evidence="17">Belongs to the NnrD/CARKD family.</text>
</comment>
<dbReference type="InterPro" id="IPR017953">
    <property type="entry name" value="Carbohydrate_kinase_pred_CS"/>
</dbReference>
<dbReference type="EC" id="4.2.1.136" evidence="19"/>
<feature type="binding site" evidence="18">
    <location>
        <position position="159"/>
    </location>
    <ligand>
        <name>K(+)</name>
        <dbReference type="ChEBI" id="CHEBI:29103"/>
    </ligand>
</feature>
<evidence type="ECO:0000259" key="21">
    <source>
        <dbReference type="PROSITE" id="PS51385"/>
    </source>
</evidence>
<dbReference type="Gene3D" id="3.40.1190.20">
    <property type="match status" value="1"/>
</dbReference>
<dbReference type="SUPFAM" id="SSF53613">
    <property type="entry name" value="Ribokinase-like"/>
    <property type="match status" value="1"/>
</dbReference>
<feature type="binding site" evidence="17">
    <location>
        <position position="433"/>
    </location>
    <ligand>
        <name>(6S)-NADPHX</name>
        <dbReference type="ChEBI" id="CHEBI:64076"/>
    </ligand>
</feature>
<dbReference type="Proteomes" id="UP000030129">
    <property type="component" value="Unassembled WGS sequence"/>
</dbReference>
<evidence type="ECO:0000256" key="8">
    <source>
        <dbReference type="ARBA" id="ARBA00022857"/>
    </source>
</evidence>
<evidence type="ECO:0000256" key="17">
    <source>
        <dbReference type="HAMAP-Rule" id="MF_01965"/>
    </source>
</evidence>
<feature type="domain" description="YjeF N-terminal" evidence="21">
    <location>
        <begin position="9"/>
        <end position="211"/>
    </location>
</feature>
<comment type="similarity">
    <text evidence="18">Belongs to the NnrE/AIBP family.</text>
</comment>
<dbReference type="PANTHER" id="PTHR12592">
    <property type="entry name" value="ATP-DEPENDENT (S)-NAD(P)H-HYDRATE DEHYDRATASE FAMILY MEMBER"/>
    <property type="match status" value="1"/>
</dbReference>
<dbReference type="InterPro" id="IPR000631">
    <property type="entry name" value="CARKD"/>
</dbReference>
<evidence type="ECO:0000256" key="10">
    <source>
        <dbReference type="ARBA" id="ARBA00023027"/>
    </source>
</evidence>
<keyword evidence="5 18" id="KW-0479">Metal-binding</keyword>
<dbReference type="Pfam" id="PF01256">
    <property type="entry name" value="Carb_kinase"/>
    <property type="match status" value="1"/>
</dbReference>
<dbReference type="EMBL" id="JRLV01000015">
    <property type="protein sequence ID" value="KGO79762.1"/>
    <property type="molecule type" value="Genomic_DNA"/>
</dbReference>
<dbReference type="EC" id="5.1.99.6" evidence="19"/>
<keyword evidence="10 17" id="KW-0520">NAD</keyword>
<feature type="binding site" evidence="17">
    <location>
        <begin position="404"/>
        <end position="408"/>
    </location>
    <ligand>
        <name>AMP</name>
        <dbReference type="ChEBI" id="CHEBI:456215"/>
    </ligand>
</feature>
<keyword evidence="11 18" id="KW-0413">Isomerase</keyword>
<proteinExistence type="inferred from homology"/>
<dbReference type="GO" id="GO:0046872">
    <property type="term" value="F:metal ion binding"/>
    <property type="evidence" value="ECO:0007669"/>
    <property type="project" value="UniProtKB-UniRule"/>
</dbReference>
<comment type="cofactor">
    <cofactor evidence="18 19">
        <name>K(+)</name>
        <dbReference type="ChEBI" id="CHEBI:29103"/>
    </cofactor>
    <text evidence="18 19">Binds 1 potassium ion per subunit.</text>
</comment>
<feature type="binding site" evidence="17">
    <location>
        <position position="369"/>
    </location>
    <ligand>
        <name>(6S)-NADPHX</name>
        <dbReference type="ChEBI" id="CHEBI:64076"/>
    </ligand>
</feature>
<evidence type="ECO:0000313" key="23">
    <source>
        <dbReference type="Proteomes" id="UP000030129"/>
    </source>
</evidence>